<keyword evidence="1" id="KW-0812">Transmembrane</keyword>
<feature type="transmembrane region" description="Helical" evidence="1">
    <location>
        <begin position="35"/>
        <end position="56"/>
    </location>
</feature>
<dbReference type="Proteomes" id="UP000295182">
    <property type="component" value="Unassembled WGS sequence"/>
</dbReference>
<gene>
    <name evidence="2" type="ORF">EV674_10165</name>
</gene>
<dbReference type="EMBL" id="SLXH01000001">
    <property type="protein sequence ID" value="TCP20416.1"/>
    <property type="molecule type" value="Genomic_DNA"/>
</dbReference>
<organism evidence="2 3">
    <name type="scientific">Simplicispira metamorpha</name>
    <dbReference type="NCBI Taxonomy" id="80881"/>
    <lineage>
        <taxon>Bacteria</taxon>
        <taxon>Pseudomonadati</taxon>
        <taxon>Pseudomonadota</taxon>
        <taxon>Betaproteobacteria</taxon>
        <taxon>Burkholderiales</taxon>
        <taxon>Comamonadaceae</taxon>
        <taxon>Simplicispira</taxon>
    </lineage>
</organism>
<reference evidence="2 3" key="1">
    <citation type="submission" date="2019-03" db="EMBL/GenBank/DDBJ databases">
        <title>Genomic Encyclopedia of Type Strains, Phase IV (KMG-IV): sequencing the most valuable type-strain genomes for metagenomic binning, comparative biology and taxonomic classification.</title>
        <authorList>
            <person name="Goeker M."/>
        </authorList>
    </citation>
    <scope>NUCLEOTIDE SEQUENCE [LARGE SCALE GENOMIC DNA]</scope>
    <source>
        <strain evidence="2 3">DSM 1837</strain>
    </source>
</reference>
<evidence type="ECO:0000256" key="1">
    <source>
        <dbReference type="SAM" id="Phobius"/>
    </source>
</evidence>
<proteinExistence type="predicted"/>
<evidence type="ECO:0000313" key="2">
    <source>
        <dbReference type="EMBL" id="TCP20416.1"/>
    </source>
</evidence>
<comment type="caution">
    <text evidence="2">The sequence shown here is derived from an EMBL/GenBank/DDBJ whole genome shotgun (WGS) entry which is preliminary data.</text>
</comment>
<evidence type="ECO:0000313" key="3">
    <source>
        <dbReference type="Proteomes" id="UP000295182"/>
    </source>
</evidence>
<feature type="transmembrane region" description="Helical" evidence="1">
    <location>
        <begin position="12"/>
        <end position="29"/>
    </location>
</feature>
<sequence>MDTVELKGRKPGVAGVCQALGWFAARVGIALMGVWALATLGLGAYVLAPLYSGVCFGDARFWRHHRQFVPGTLQVWTFLGRIAFQSDYRSMTSFMQWRDWWDAPRSGPDLRLVRVQPDWSHGVRSCGSCARCCTQISCPMHVAATGLCGIYGSALWNYFPCGRYPATQAQIAFYECPKWEVITVHPQQQRAA</sequence>
<keyword evidence="1" id="KW-1133">Transmembrane helix</keyword>
<keyword evidence="1" id="KW-0472">Membrane</keyword>
<name>A0A4V2SKQ6_9BURK</name>
<dbReference type="AlphaFoldDB" id="A0A4V2SKQ6"/>
<protein>
    <submittedName>
        <fullName evidence="2">Uncharacterized protein</fullName>
    </submittedName>
</protein>
<accession>A0A4V2SKQ6</accession>
<keyword evidence="3" id="KW-1185">Reference proteome</keyword>